<keyword evidence="1" id="KW-0812">Transmembrane</keyword>
<dbReference type="EMBL" id="LAZR01010155">
    <property type="protein sequence ID" value="KKM68509.1"/>
    <property type="molecule type" value="Genomic_DNA"/>
</dbReference>
<proteinExistence type="predicted"/>
<comment type="caution">
    <text evidence="2">The sequence shown here is derived from an EMBL/GenBank/DDBJ whole genome shotgun (WGS) entry which is preliminary data.</text>
</comment>
<feature type="transmembrane region" description="Helical" evidence="1">
    <location>
        <begin position="7"/>
        <end position="26"/>
    </location>
</feature>
<dbReference type="AlphaFoldDB" id="A0A0F9JFA7"/>
<name>A0A0F9JFA7_9ZZZZ</name>
<reference evidence="2" key="1">
    <citation type="journal article" date="2015" name="Nature">
        <title>Complex archaea that bridge the gap between prokaryotes and eukaryotes.</title>
        <authorList>
            <person name="Spang A."/>
            <person name="Saw J.H."/>
            <person name="Jorgensen S.L."/>
            <person name="Zaremba-Niedzwiedzka K."/>
            <person name="Martijn J."/>
            <person name="Lind A.E."/>
            <person name="van Eijk R."/>
            <person name="Schleper C."/>
            <person name="Guy L."/>
            <person name="Ettema T.J."/>
        </authorList>
    </citation>
    <scope>NUCLEOTIDE SEQUENCE</scope>
</reference>
<keyword evidence="1" id="KW-1133">Transmembrane helix</keyword>
<sequence length="55" mass="6484">MTMLKTFFIAGIITSSILLLLGYWIYSNWQPFVPLGLYWIFCGVGLIIIRIRRHH</sequence>
<gene>
    <name evidence="2" type="ORF">LCGC14_1460130</name>
</gene>
<feature type="transmembrane region" description="Helical" evidence="1">
    <location>
        <begin position="32"/>
        <end position="51"/>
    </location>
</feature>
<evidence type="ECO:0000256" key="1">
    <source>
        <dbReference type="SAM" id="Phobius"/>
    </source>
</evidence>
<protein>
    <submittedName>
        <fullName evidence="2">Uncharacterized protein</fullName>
    </submittedName>
</protein>
<organism evidence="2">
    <name type="scientific">marine sediment metagenome</name>
    <dbReference type="NCBI Taxonomy" id="412755"/>
    <lineage>
        <taxon>unclassified sequences</taxon>
        <taxon>metagenomes</taxon>
        <taxon>ecological metagenomes</taxon>
    </lineage>
</organism>
<accession>A0A0F9JFA7</accession>
<evidence type="ECO:0000313" key="2">
    <source>
        <dbReference type="EMBL" id="KKM68509.1"/>
    </source>
</evidence>
<keyword evidence="1" id="KW-0472">Membrane</keyword>